<name>A0ABD5XYA7_9EURY</name>
<dbReference type="InterPro" id="IPR013783">
    <property type="entry name" value="Ig-like_fold"/>
</dbReference>
<dbReference type="EMBL" id="JBHTAS010000001">
    <property type="protein sequence ID" value="MFC7140108.1"/>
    <property type="molecule type" value="Genomic_DNA"/>
</dbReference>
<evidence type="ECO:0000313" key="6">
    <source>
        <dbReference type="Proteomes" id="UP001596432"/>
    </source>
</evidence>
<evidence type="ECO:0000256" key="1">
    <source>
        <dbReference type="SAM" id="MobiDB-lite"/>
    </source>
</evidence>
<dbReference type="Proteomes" id="UP001596432">
    <property type="component" value="Unassembled WGS sequence"/>
</dbReference>
<dbReference type="Gene3D" id="3.20.20.80">
    <property type="entry name" value="Glycosidases"/>
    <property type="match status" value="1"/>
</dbReference>
<reference evidence="5 6" key="1">
    <citation type="journal article" date="2019" name="Int. J. Syst. Evol. Microbiol.">
        <title>The Global Catalogue of Microorganisms (GCM) 10K type strain sequencing project: providing services to taxonomists for standard genome sequencing and annotation.</title>
        <authorList>
            <consortium name="The Broad Institute Genomics Platform"/>
            <consortium name="The Broad Institute Genome Sequencing Center for Infectious Disease"/>
            <person name="Wu L."/>
            <person name="Ma J."/>
        </authorList>
    </citation>
    <scope>NUCLEOTIDE SEQUENCE [LARGE SCALE GENOMIC DNA]</scope>
    <source>
        <strain evidence="5 6">XZYJT29</strain>
    </source>
</reference>
<evidence type="ECO:0000259" key="4">
    <source>
        <dbReference type="Pfam" id="PF16586"/>
    </source>
</evidence>
<organism evidence="5 6">
    <name type="scientific">Halosimplex aquaticum</name>
    <dbReference type="NCBI Taxonomy" id="3026162"/>
    <lineage>
        <taxon>Archaea</taxon>
        <taxon>Methanobacteriati</taxon>
        <taxon>Methanobacteriota</taxon>
        <taxon>Stenosarchaea group</taxon>
        <taxon>Halobacteria</taxon>
        <taxon>Halobacteriales</taxon>
        <taxon>Haloarculaceae</taxon>
        <taxon>Halosimplex</taxon>
    </lineage>
</organism>
<dbReference type="AlphaFoldDB" id="A0ABD5XYA7"/>
<accession>A0ABD5XYA7</accession>
<dbReference type="PANTHER" id="PTHR37836">
    <property type="entry name" value="LMO1036 PROTEIN"/>
    <property type="match status" value="1"/>
</dbReference>
<gene>
    <name evidence="5" type="ORF">ACFQMA_09710</name>
</gene>
<comment type="caution">
    <text evidence="5">The sequence shown here is derived from an EMBL/GenBank/DDBJ whole genome shotgun (WGS) entry which is preliminary data.</text>
</comment>
<feature type="domain" description="Putative collagen-binding" evidence="2">
    <location>
        <begin position="472"/>
        <end position="512"/>
    </location>
</feature>
<evidence type="ECO:0000313" key="5">
    <source>
        <dbReference type="EMBL" id="MFC7140108.1"/>
    </source>
</evidence>
<proteinExistence type="predicted"/>
<dbReference type="Gene3D" id="2.60.40.10">
    <property type="entry name" value="Immunoglobulins"/>
    <property type="match status" value="1"/>
</dbReference>
<evidence type="ECO:0000259" key="2">
    <source>
        <dbReference type="Pfam" id="PF12904"/>
    </source>
</evidence>
<dbReference type="PANTHER" id="PTHR37836:SF2">
    <property type="entry name" value="DUF4038 DOMAIN-CONTAINING PROTEIN"/>
    <property type="match status" value="1"/>
</dbReference>
<sequence length="520" mass="58913">MNVLSTDDEDAAHRGVHEIALRTATPAENPYLGVDVEVQFERPDGSTVTVDGFYDGDGTYRARAYCDALGEWRWESEAADPDLQASGSFTVGPSSLPGKLRQHPEDPRQLRYDDGEWFLHVGDTGYRYPADSEPEWREYVDSVARSGATKIRTWFARSRYHVEALFADESRESEELDLDYWREIDRRYRYALEEHPHLQFQVIPYAEDGETLRAYRDDPMVRFVGEHVQARFSAFPNVHWCVVNDAELVEGEVDPEVVESGAKVQKGLSKSVVDALGRDFAEREPWGTLITSHQQRSTGYDFADAEWSDLATLQDLDQAGGERVREYRERAADPVILDEDRYERYRGPDHPRYFFRRLFWATLLSGGHPTYGGNRTFEPHDGDEQGVRGYDDSGLVGMDDFVRIHAFFEETALSLAGFVPDTGMLADEPDRVVCCHDDRVYLAYFANPAGDGPETTAVRSHPQSTALDLPAGEFAVRWYDPRAGEWIDRGRVGGGRREFTTPADGDWVLVLERLSASPGK</sequence>
<feature type="domain" description="Apiosidase-like catalytic" evidence="3">
    <location>
        <begin position="106"/>
        <end position="381"/>
    </location>
</feature>
<dbReference type="Pfam" id="PF13204">
    <property type="entry name" value="Apiosidase"/>
    <property type="match status" value="1"/>
</dbReference>
<dbReference type="InterPro" id="IPR024749">
    <property type="entry name" value="Collagen-bd_put"/>
</dbReference>
<feature type="domain" description="DUF5060" evidence="4">
    <location>
        <begin position="17"/>
        <end position="77"/>
    </location>
</feature>
<dbReference type="GeneID" id="78820383"/>
<protein>
    <submittedName>
        <fullName evidence="5">DUF4038 domain-containing protein</fullName>
    </submittedName>
</protein>
<feature type="region of interest" description="Disordered" evidence="1">
    <location>
        <begin position="83"/>
        <end position="107"/>
    </location>
</feature>
<dbReference type="InterPro" id="IPR032260">
    <property type="entry name" value="DUF5060"/>
</dbReference>
<evidence type="ECO:0000259" key="3">
    <source>
        <dbReference type="Pfam" id="PF13204"/>
    </source>
</evidence>
<dbReference type="Pfam" id="PF16586">
    <property type="entry name" value="DUF5060"/>
    <property type="match status" value="1"/>
</dbReference>
<dbReference type="InterPro" id="IPR025277">
    <property type="entry name" value="Apiosidase-like_cat_dom"/>
</dbReference>
<keyword evidence="6" id="KW-1185">Reference proteome</keyword>
<dbReference type="RefSeq" id="WP_274325675.1">
    <property type="nucleotide sequence ID" value="NZ_CP118158.1"/>
</dbReference>
<dbReference type="Pfam" id="PF12904">
    <property type="entry name" value="Collagen_bind_2"/>
    <property type="match status" value="1"/>
</dbReference>